<proteinExistence type="inferred from homology"/>
<dbReference type="InterPro" id="IPR037069">
    <property type="entry name" value="AcylCoA_DH/ox_N_sf"/>
</dbReference>
<feature type="domain" description="Acyl-CoA dehydrogenase/oxidase C-terminal" evidence="6">
    <location>
        <begin position="300"/>
        <end position="439"/>
    </location>
</feature>
<dbReference type="FunFam" id="2.40.110.10:FF:000013">
    <property type="entry name" value="Acyl-coenzyme A oxidase 4 peroxisomal"/>
    <property type="match status" value="1"/>
</dbReference>
<dbReference type="Pfam" id="PF00441">
    <property type="entry name" value="Acyl-CoA_dh_1"/>
    <property type="match status" value="1"/>
</dbReference>
<dbReference type="InterPro" id="IPR009100">
    <property type="entry name" value="AcylCoA_DH/oxidase_NM_dom_sf"/>
</dbReference>
<keyword evidence="10" id="KW-1185">Reference proteome</keyword>
<evidence type="ECO:0000259" key="7">
    <source>
        <dbReference type="Pfam" id="PF02770"/>
    </source>
</evidence>
<dbReference type="PANTHER" id="PTHR43188">
    <property type="entry name" value="ACYL-COENZYME A OXIDASE"/>
    <property type="match status" value="1"/>
</dbReference>
<evidence type="ECO:0008006" key="11">
    <source>
        <dbReference type="Google" id="ProtNLM"/>
    </source>
</evidence>
<dbReference type="Gene3D" id="2.40.110.10">
    <property type="entry name" value="Butyryl-CoA Dehydrogenase, subunit A, domain 2"/>
    <property type="match status" value="1"/>
</dbReference>
<dbReference type="InterPro" id="IPR006091">
    <property type="entry name" value="Acyl-CoA_Oxase/DH_mid-dom"/>
</dbReference>
<reference evidence="9" key="1">
    <citation type="submission" date="2020-12" db="EMBL/GenBank/DDBJ databases">
        <authorList>
            <person name="Iha C."/>
        </authorList>
    </citation>
    <scope>NUCLEOTIDE SEQUENCE</scope>
</reference>
<dbReference type="InterPro" id="IPR009075">
    <property type="entry name" value="AcylCo_DH/oxidase_C"/>
</dbReference>
<evidence type="ECO:0000313" key="10">
    <source>
        <dbReference type="Proteomes" id="UP000708148"/>
    </source>
</evidence>
<dbReference type="GO" id="GO:0006635">
    <property type="term" value="P:fatty acid beta-oxidation"/>
    <property type="evidence" value="ECO:0007669"/>
    <property type="project" value="InterPro"/>
</dbReference>
<name>A0A8S1IX44_9CHLO</name>
<dbReference type="Pfam" id="PF02771">
    <property type="entry name" value="Acyl-CoA_dh_N"/>
    <property type="match status" value="1"/>
</dbReference>
<gene>
    <name evidence="9" type="ORF">OSTQU699_LOCUS5032</name>
</gene>
<dbReference type="Gene3D" id="1.20.140.10">
    <property type="entry name" value="Butyryl-CoA Dehydrogenase, subunit A, domain 3"/>
    <property type="match status" value="1"/>
</dbReference>
<dbReference type="InterPro" id="IPR013786">
    <property type="entry name" value="AcylCoA_DH/ox_N"/>
</dbReference>
<dbReference type="Pfam" id="PF02770">
    <property type="entry name" value="Acyl-CoA_dh_M"/>
    <property type="match status" value="1"/>
</dbReference>
<evidence type="ECO:0000256" key="3">
    <source>
        <dbReference type="ARBA" id="ARBA00022630"/>
    </source>
</evidence>
<evidence type="ECO:0000259" key="6">
    <source>
        <dbReference type="Pfam" id="PF00441"/>
    </source>
</evidence>
<feature type="domain" description="Acyl-CoA oxidase/dehydrogenase middle" evidence="7">
    <location>
        <begin position="189"/>
        <end position="281"/>
    </location>
</feature>
<keyword evidence="3 5" id="KW-0285">Flavoprotein</keyword>
<dbReference type="OrthoDB" id="435240at2759"/>
<evidence type="ECO:0000256" key="2">
    <source>
        <dbReference type="ARBA" id="ARBA00009347"/>
    </source>
</evidence>
<feature type="domain" description="Acyl-CoA dehydrogenase/oxidase N-terminal" evidence="8">
    <location>
        <begin position="75"/>
        <end position="182"/>
    </location>
</feature>
<dbReference type="InterPro" id="IPR006089">
    <property type="entry name" value="Acyl-CoA_DH_CS"/>
</dbReference>
<keyword evidence="4 5" id="KW-0274">FAD</keyword>
<dbReference type="FunFam" id="1.20.140.10:FF:000021">
    <property type="entry name" value="Acyl-coenzyme A oxidase 4, peroxisomal"/>
    <property type="match status" value="1"/>
</dbReference>
<dbReference type="InterPro" id="IPR036250">
    <property type="entry name" value="AcylCo_DH-like_C"/>
</dbReference>
<evidence type="ECO:0000256" key="4">
    <source>
        <dbReference type="ARBA" id="ARBA00022827"/>
    </source>
</evidence>
<evidence type="ECO:0000256" key="5">
    <source>
        <dbReference type="RuleBase" id="RU362125"/>
    </source>
</evidence>
<comment type="caution">
    <text evidence="9">The sequence shown here is derived from an EMBL/GenBank/DDBJ whole genome shotgun (WGS) entry which is preliminary data.</text>
</comment>
<evidence type="ECO:0000259" key="8">
    <source>
        <dbReference type="Pfam" id="PF02771"/>
    </source>
</evidence>
<dbReference type="PROSITE" id="PS00073">
    <property type="entry name" value="ACYL_COA_DH_2"/>
    <property type="match status" value="1"/>
</dbReference>
<dbReference type="GO" id="GO:0050660">
    <property type="term" value="F:flavin adenine dinucleotide binding"/>
    <property type="evidence" value="ECO:0007669"/>
    <property type="project" value="InterPro"/>
</dbReference>
<dbReference type="SUPFAM" id="SSF56645">
    <property type="entry name" value="Acyl-CoA dehydrogenase NM domain-like"/>
    <property type="match status" value="1"/>
</dbReference>
<keyword evidence="5" id="KW-0560">Oxidoreductase</keyword>
<dbReference type="SUPFAM" id="SSF47203">
    <property type="entry name" value="Acyl-CoA dehydrogenase C-terminal domain-like"/>
    <property type="match status" value="1"/>
</dbReference>
<dbReference type="EMBL" id="CAJHUC010001088">
    <property type="protein sequence ID" value="CAD7699673.1"/>
    <property type="molecule type" value="Genomic_DNA"/>
</dbReference>
<evidence type="ECO:0000256" key="1">
    <source>
        <dbReference type="ARBA" id="ARBA00001974"/>
    </source>
</evidence>
<comment type="cofactor">
    <cofactor evidence="1 5">
        <name>FAD</name>
        <dbReference type="ChEBI" id="CHEBI:57692"/>
    </cofactor>
</comment>
<dbReference type="AlphaFoldDB" id="A0A8S1IX44"/>
<dbReference type="GO" id="GO:0005777">
    <property type="term" value="C:peroxisome"/>
    <property type="evidence" value="ECO:0007669"/>
    <property type="project" value="TreeGrafter"/>
</dbReference>
<dbReference type="InterPro" id="IPR046373">
    <property type="entry name" value="Acyl-CoA_Oxase/DH_mid-dom_sf"/>
</dbReference>
<protein>
    <recommendedName>
        <fullName evidence="11">Acyl-coenzyme A oxidase 4, peroxisomal</fullName>
    </recommendedName>
</protein>
<sequence>MNDRAIERIRLVSGHVASRGASASEDDGCGPLAAAPASSLMASALGASNFPQCSTAAAFPEAKHDTLFFDDFLQPEEKAVRHRVRAVMEREVAPVIAGYWERAEFPFQLVPKLREMNVGGLFFKDHCSTGVSLMSGFMAVVEMARVDTSISTFLMVHGMLAGITIALFGSEEQKRELVPKMSNLDLIGCWALTEPDQGSDASALTTMATRVPGGWQLNGRKRWIGNATFADVAVIWARNAESGQVNAFLVRKGTPGYHTKKIENKIALRCVQNADIHLDNVFVPDSARLPGVHSFRETGKILAISRIAVGWQPVGIAAGVYDMCLRYLKQRRQFGTQLASFQLAQEKLSRMLGNIQAMWLMSWRLTKLQEEGRMTHGTASMVKAWNTLRCRETVALGRELLGGNGIVTDFHVAKAFCDLEAIYTYEGTYDINALVAAREATGISAVKAAAR</sequence>
<dbReference type="Gene3D" id="1.10.540.10">
    <property type="entry name" value="Acyl-CoA dehydrogenase/oxidase, N-terminal domain"/>
    <property type="match status" value="1"/>
</dbReference>
<accession>A0A8S1IX44</accession>
<dbReference type="Proteomes" id="UP000708148">
    <property type="component" value="Unassembled WGS sequence"/>
</dbReference>
<dbReference type="GO" id="GO:0003995">
    <property type="term" value="F:acyl-CoA dehydrogenase activity"/>
    <property type="evidence" value="ECO:0007669"/>
    <property type="project" value="InterPro"/>
</dbReference>
<dbReference type="InterPro" id="IPR045008">
    <property type="entry name" value="ACX4-like"/>
</dbReference>
<comment type="similarity">
    <text evidence="2 5">Belongs to the acyl-CoA dehydrogenase family.</text>
</comment>
<dbReference type="PANTHER" id="PTHR43188:SF1">
    <property type="entry name" value="ACYL-COA DEHYDROGENASE"/>
    <property type="match status" value="1"/>
</dbReference>
<organism evidence="9 10">
    <name type="scientific">Ostreobium quekettii</name>
    <dbReference type="NCBI Taxonomy" id="121088"/>
    <lineage>
        <taxon>Eukaryota</taxon>
        <taxon>Viridiplantae</taxon>
        <taxon>Chlorophyta</taxon>
        <taxon>core chlorophytes</taxon>
        <taxon>Ulvophyceae</taxon>
        <taxon>TCBD clade</taxon>
        <taxon>Bryopsidales</taxon>
        <taxon>Ostreobineae</taxon>
        <taxon>Ostreobiaceae</taxon>
        <taxon>Ostreobium</taxon>
    </lineage>
</organism>
<evidence type="ECO:0000313" key="9">
    <source>
        <dbReference type="EMBL" id="CAD7699673.1"/>
    </source>
</evidence>